<keyword evidence="1" id="KW-0472">Membrane</keyword>
<evidence type="ECO:0000313" key="2">
    <source>
        <dbReference type="EMBL" id="CAI4032922.1"/>
    </source>
</evidence>
<evidence type="ECO:0000256" key="1">
    <source>
        <dbReference type="SAM" id="Phobius"/>
    </source>
</evidence>
<accession>A0AA86N1C7</accession>
<proteinExistence type="predicted"/>
<keyword evidence="1" id="KW-0812">Transmembrane</keyword>
<dbReference type="Proteomes" id="UP001179121">
    <property type="component" value="Chromosome"/>
</dbReference>
<evidence type="ECO:0000313" key="3">
    <source>
        <dbReference type="Proteomes" id="UP001179121"/>
    </source>
</evidence>
<dbReference type="RefSeq" id="WP_289269690.1">
    <property type="nucleotide sequence ID" value="NZ_OX365700.1"/>
</dbReference>
<reference evidence="2" key="1">
    <citation type="submission" date="2022-10" db="EMBL/GenBank/DDBJ databases">
        <authorList>
            <person name="Koch H."/>
        </authorList>
    </citation>
    <scope>NUCLEOTIDE SEQUENCE</scope>
    <source>
        <strain evidence="2">DNF</strain>
    </source>
</reference>
<sequence>MLHRLALRVLPQLSLTVTEPAVRSRKRIVMFVAGLAIFVAYRALKLVVPLSEAVPLLVTSGSLAVVTAGVCYAAGRQAPWSDLPRAERPSRWAWLLGWVGFVYAVQLSLLVLALLQVAVNYDFLTHPEGPAMMAIIIPNTAVARDAFEIGHLRRMESQGRSFLTFPSGASLRGMLWQRPRVLLSWTAAGVGATALLALAVTSAASEGPVPLLHLVMAILAAGSISLAAYLAGLNESSDWLAQWRRTGWLELAKFWWWPGLAFAATYLLAVYGLFVFALQRPLHVGWQFAAVAGCVGGLMGLYSYYLGARRSFETRLQGTIPAAVLRCPFVMGLLSKQMGMGDGMVPPPQALPVPETHQSMPAVTVEQIR</sequence>
<protein>
    <submittedName>
        <fullName evidence="2">Uncharacterized protein</fullName>
    </submittedName>
</protein>
<dbReference type="KEGG" id="nti:DNFV4_03352"/>
<feature type="transmembrane region" description="Helical" evidence="1">
    <location>
        <begin position="95"/>
        <end position="119"/>
    </location>
</feature>
<feature type="transmembrane region" description="Helical" evidence="1">
    <location>
        <begin position="254"/>
        <end position="278"/>
    </location>
</feature>
<name>A0AA86N1C7_9BACT</name>
<feature type="transmembrane region" description="Helical" evidence="1">
    <location>
        <begin position="28"/>
        <end position="48"/>
    </location>
</feature>
<dbReference type="EMBL" id="OX365700">
    <property type="protein sequence ID" value="CAI4032922.1"/>
    <property type="molecule type" value="Genomic_DNA"/>
</dbReference>
<feature type="transmembrane region" description="Helical" evidence="1">
    <location>
        <begin position="182"/>
        <end position="205"/>
    </location>
</feature>
<keyword evidence="1" id="KW-1133">Transmembrane helix</keyword>
<feature type="transmembrane region" description="Helical" evidence="1">
    <location>
        <begin position="284"/>
        <end position="305"/>
    </location>
</feature>
<keyword evidence="3" id="KW-1185">Reference proteome</keyword>
<feature type="transmembrane region" description="Helical" evidence="1">
    <location>
        <begin position="211"/>
        <end position="233"/>
    </location>
</feature>
<dbReference type="AlphaFoldDB" id="A0AA86N1C7"/>
<organism evidence="2 3">
    <name type="scientific">Nitrospira tepida</name>
    <dbReference type="NCBI Taxonomy" id="2973512"/>
    <lineage>
        <taxon>Bacteria</taxon>
        <taxon>Pseudomonadati</taxon>
        <taxon>Nitrospirota</taxon>
        <taxon>Nitrospiria</taxon>
        <taxon>Nitrospirales</taxon>
        <taxon>Nitrospiraceae</taxon>
        <taxon>Nitrospira</taxon>
    </lineage>
</organism>
<gene>
    <name evidence="2" type="ORF">DNFV4_03352</name>
</gene>